<evidence type="ECO:0000313" key="6">
    <source>
        <dbReference type="EMBL" id="CUS12952.1"/>
    </source>
</evidence>
<keyword evidence="5" id="KW-1133">Transmembrane helix</keyword>
<evidence type="ECO:0000256" key="1">
    <source>
        <dbReference type="ARBA" id="ARBA00022593"/>
    </source>
</evidence>
<dbReference type="AlphaFoldDB" id="A0A292PZD3"/>
<keyword evidence="7" id="KW-1185">Reference proteome</keyword>
<evidence type="ECO:0000256" key="5">
    <source>
        <dbReference type="SAM" id="Phobius"/>
    </source>
</evidence>
<dbReference type="GO" id="GO:0005778">
    <property type="term" value="C:peroxisomal membrane"/>
    <property type="evidence" value="ECO:0007669"/>
    <property type="project" value="UniProtKB-SubCell"/>
</dbReference>
<keyword evidence="3" id="KW-0576">Peroxisome</keyword>
<reference evidence="6" key="1">
    <citation type="submission" date="2015-10" db="EMBL/GenBank/DDBJ databases">
        <authorList>
            <person name="Regsiter A."/>
            <person name="william w."/>
        </authorList>
    </citation>
    <scope>NUCLEOTIDE SEQUENCE</scope>
    <source>
        <strain evidence="6">Montdore</strain>
    </source>
</reference>
<accession>A0A292PZD3</accession>
<evidence type="ECO:0000313" key="7">
    <source>
        <dbReference type="Proteomes" id="UP001412239"/>
    </source>
</evidence>
<organism evidence="6 7">
    <name type="scientific">Tuber aestivum</name>
    <name type="common">summer truffle</name>
    <dbReference type="NCBI Taxonomy" id="59557"/>
    <lineage>
        <taxon>Eukaryota</taxon>
        <taxon>Fungi</taxon>
        <taxon>Dikarya</taxon>
        <taxon>Ascomycota</taxon>
        <taxon>Pezizomycotina</taxon>
        <taxon>Pezizomycetes</taxon>
        <taxon>Pezizales</taxon>
        <taxon>Tuberaceae</taxon>
        <taxon>Tuber</taxon>
    </lineage>
</organism>
<evidence type="ECO:0000256" key="4">
    <source>
        <dbReference type="ARBA" id="ARBA00046271"/>
    </source>
</evidence>
<feature type="transmembrane region" description="Helical" evidence="5">
    <location>
        <begin position="139"/>
        <end position="156"/>
    </location>
</feature>
<keyword evidence="2 5" id="KW-0472">Membrane</keyword>
<dbReference type="GO" id="GO:0016559">
    <property type="term" value="P:peroxisome fission"/>
    <property type="evidence" value="ECO:0007669"/>
    <property type="project" value="InterPro"/>
</dbReference>
<dbReference type="PANTHER" id="PTHR12652:SF50">
    <property type="entry name" value="PEROXIN 11"/>
    <property type="match status" value="1"/>
</dbReference>
<dbReference type="Pfam" id="PF05648">
    <property type="entry name" value="PEX11"/>
    <property type="match status" value="1"/>
</dbReference>
<comment type="subcellular location">
    <subcellularLocation>
        <location evidence="4">Peroxisome membrane</location>
    </subcellularLocation>
</comment>
<evidence type="ECO:0000256" key="2">
    <source>
        <dbReference type="ARBA" id="ARBA00023136"/>
    </source>
</evidence>
<name>A0A292PZD3_9PEZI</name>
<dbReference type="Proteomes" id="UP001412239">
    <property type="component" value="Unassembled WGS sequence"/>
</dbReference>
<dbReference type="EMBL" id="LN890979">
    <property type="protein sequence ID" value="CUS12952.1"/>
    <property type="molecule type" value="Genomic_DNA"/>
</dbReference>
<keyword evidence="5" id="KW-0812">Transmembrane</keyword>
<protein>
    <recommendedName>
        <fullName evidence="8">Peroxisomal biogenesis factor 11</fullName>
    </recommendedName>
</protein>
<keyword evidence="1" id="KW-0962">Peroxisome biogenesis</keyword>
<evidence type="ECO:0000256" key="3">
    <source>
        <dbReference type="ARBA" id="ARBA00023140"/>
    </source>
</evidence>
<evidence type="ECO:0008006" key="8">
    <source>
        <dbReference type="Google" id="ProtNLM"/>
    </source>
</evidence>
<dbReference type="PANTHER" id="PTHR12652">
    <property type="entry name" value="PEROXISOMAL BIOGENESIS FACTOR 11"/>
    <property type="match status" value="1"/>
</dbReference>
<sequence length="234" mass="25984">MVADNLVYHPTVAHYLRFVATTVGRDKALRTLQFIARFLSFYLLRKGYSASSIAPFEAIKKQFSQARKVMRLGKNVEHLKAASLAMDDKSMDPVIRYCTVGRQLGYFTYLTLDSLCFLDSAGIYKFKSGKKMASEATRAWFLGILFSIVGGTYTMYKANEKEKRLTKTVAEGKVESEKLIKERQATVTQLIADVCDITIPATSLGYVNFDEGALGLAGTVSSLIGLKAAWRKTA</sequence>
<gene>
    <name evidence="6" type="ORF">GSTUAT00002867001</name>
</gene>
<dbReference type="InterPro" id="IPR008733">
    <property type="entry name" value="PEX11"/>
</dbReference>
<proteinExistence type="predicted"/>